<dbReference type="InterPro" id="IPR043519">
    <property type="entry name" value="NT_sf"/>
</dbReference>
<protein>
    <recommendedName>
        <fullName evidence="4">Myb-like domain-containing protein</fullName>
    </recommendedName>
</protein>
<evidence type="ECO:0008006" key="4">
    <source>
        <dbReference type="Google" id="ProtNLM"/>
    </source>
</evidence>
<keyword evidence="3" id="KW-1185">Reference proteome</keyword>
<dbReference type="SUPFAM" id="SSF81301">
    <property type="entry name" value="Nucleotidyltransferase"/>
    <property type="match status" value="1"/>
</dbReference>
<dbReference type="Gene3D" id="3.30.460.10">
    <property type="entry name" value="Beta Polymerase, domain 2"/>
    <property type="match status" value="1"/>
</dbReference>
<dbReference type="Pfam" id="PF02410">
    <property type="entry name" value="RsfS"/>
    <property type="match status" value="1"/>
</dbReference>
<feature type="compositionally biased region" description="Low complexity" evidence="1">
    <location>
        <begin position="207"/>
        <end position="218"/>
    </location>
</feature>
<feature type="compositionally biased region" description="Basic and acidic residues" evidence="1">
    <location>
        <begin position="260"/>
        <end position="306"/>
    </location>
</feature>
<gene>
    <name evidence="2" type="ORF">BMF94_0113</name>
</gene>
<name>A0A2S5BJC6_9BASI</name>
<dbReference type="Proteomes" id="UP000237144">
    <property type="component" value="Unassembled WGS sequence"/>
</dbReference>
<accession>A0A2S5BJC6</accession>
<dbReference type="AlphaFoldDB" id="A0A2S5BJC6"/>
<organism evidence="2 3">
    <name type="scientific">Rhodotorula taiwanensis</name>
    <dbReference type="NCBI Taxonomy" id="741276"/>
    <lineage>
        <taxon>Eukaryota</taxon>
        <taxon>Fungi</taxon>
        <taxon>Dikarya</taxon>
        <taxon>Basidiomycota</taxon>
        <taxon>Pucciniomycotina</taxon>
        <taxon>Microbotryomycetes</taxon>
        <taxon>Sporidiobolales</taxon>
        <taxon>Sporidiobolaceae</taxon>
        <taxon>Rhodotorula</taxon>
    </lineage>
</organism>
<evidence type="ECO:0000313" key="3">
    <source>
        <dbReference type="Proteomes" id="UP000237144"/>
    </source>
</evidence>
<evidence type="ECO:0000313" key="2">
    <source>
        <dbReference type="EMBL" id="POY76861.1"/>
    </source>
</evidence>
<evidence type="ECO:0000256" key="1">
    <source>
        <dbReference type="SAM" id="MobiDB-lite"/>
    </source>
</evidence>
<comment type="caution">
    <text evidence="2">The sequence shown here is derived from an EMBL/GenBank/DDBJ whole genome shotgun (WGS) entry which is preliminary data.</text>
</comment>
<reference evidence="2 3" key="1">
    <citation type="journal article" date="2018" name="Front. Microbiol.">
        <title>Prospects for Fungal Bioremediation of Acidic Radioactive Waste Sites: Characterization and Genome Sequence of Rhodotorula taiwanensis MD1149.</title>
        <authorList>
            <person name="Tkavc R."/>
            <person name="Matrosova V.Y."/>
            <person name="Grichenko O.E."/>
            <person name="Gostincar C."/>
            <person name="Volpe R.P."/>
            <person name="Klimenkova P."/>
            <person name="Gaidamakova E.K."/>
            <person name="Zhou C.E."/>
            <person name="Stewart B.J."/>
            <person name="Lyman M.G."/>
            <person name="Malfatti S.A."/>
            <person name="Rubinfeld B."/>
            <person name="Courtot M."/>
            <person name="Singh J."/>
            <person name="Dalgard C.L."/>
            <person name="Hamilton T."/>
            <person name="Frey K.G."/>
            <person name="Gunde-Cimerman N."/>
            <person name="Dugan L."/>
            <person name="Daly M.J."/>
        </authorList>
    </citation>
    <scope>NUCLEOTIDE SEQUENCE [LARGE SCALE GENOMIC DNA]</scope>
    <source>
        <strain evidence="2 3">MD1149</strain>
    </source>
</reference>
<feature type="region of interest" description="Disordered" evidence="1">
    <location>
        <begin position="163"/>
        <end position="220"/>
    </location>
</feature>
<feature type="region of interest" description="Disordered" evidence="1">
    <location>
        <begin position="260"/>
        <end position="346"/>
    </location>
</feature>
<feature type="compositionally biased region" description="Acidic residues" evidence="1">
    <location>
        <begin position="314"/>
        <end position="323"/>
    </location>
</feature>
<sequence>MALTRQAVAQCTQSLVRSARPSVARPCARRTAPPCALDAVRTFTSTRRARSALPWFVDAEDAPPATPTSDAGLIESGPRLATAPVPTRPPAHLSPALHPLHDFLSTSPFLDKDSLVYIHAREADPEASWCDWIVCASLRHGRERGLRGAIEGVKRHLAAHPVELPTDPDSATYGSAPLPFAPPSSRPNIHGLPTAPTKHARSRSLRNSRSSSNSPSASDAGTGWALLDAGTLVVHVFTPQARETYGRNIEMMWEKIGESEHRARGGQHGEWKSSARREEDRRRAQELEQNMREVQREIGQRFRPKVESQAAPLGEEDEGETQEESGGGWSAIFSSPSSVKHPRQSWTQDELATLERLPKLGRSFAQIAKALGRSMSSVERQCYHHHTGHRIDWTDDLDKQRLTAAGKGAMLKQLGSLLGVSPMSAQRRLKKLRSDDDSE</sequence>
<feature type="compositionally biased region" description="Polar residues" evidence="1">
    <location>
        <begin position="332"/>
        <end position="346"/>
    </location>
</feature>
<dbReference type="EMBL" id="PJQD01000001">
    <property type="protein sequence ID" value="POY76861.1"/>
    <property type="molecule type" value="Genomic_DNA"/>
</dbReference>
<proteinExistence type="predicted"/>
<dbReference type="OrthoDB" id="21330at2759"/>